<dbReference type="GO" id="GO:1901909">
    <property type="term" value="P:diadenosine hexaphosphate catabolic process"/>
    <property type="evidence" value="ECO:0007669"/>
    <property type="project" value="TreeGrafter"/>
</dbReference>
<dbReference type="GO" id="GO:0046872">
    <property type="term" value="F:metal ion binding"/>
    <property type="evidence" value="ECO:0007669"/>
    <property type="project" value="UniProtKB-KW"/>
</dbReference>
<dbReference type="WBParaSite" id="SSTP_0000427200.1">
    <property type="protein sequence ID" value="SSTP_0000427200.1"/>
    <property type="gene ID" value="SSTP_0000427200"/>
</dbReference>
<evidence type="ECO:0000313" key="4">
    <source>
        <dbReference type="WBParaSite" id="SSTP_0000427200.1"/>
    </source>
</evidence>
<dbReference type="GO" id="GO:0005737">
    <property type="term" value="C:cytoplasm"/>
    <property type="evidence" value="ECO:0007669"/>
    <property type="project" value="TreeGrafter"/>
</dbReference>
<feature type="domain" description="Nudix hydrolase" evidence="3">
    <location>
        <begin position="14"/>
        <end position="55"/>
    </location>
</feature>
<evidence type="ECO:0000259" key="3">
    <source>
        <dbReference type="Pfam" id="PF00293"/>
    </source>
</evidence>
<dbReference type="PROSITE" id="PS00893">
    <property type="entry name" value="NUDIX_BOX"/>
    <property type="match status" value="1"/>
</dbReference>
<evidence type="ECO:0000256" key="2">
    <source>
        <dbReference type="ARBA" id="ARBA00022801"/>
    </source>
</evidence>
<accession>A0A0K0E455</accession>
<organism evidence="4">
    <name type="scientific">Strongyloides stercoralis</name>
    <name type="common">Threadworm</name>
    <dbReference type="NCBI Taxonomy" id="6248"/>
    <lineage>
        <taxon>Eukaryota</taxon>
        <taxon>Metazoa</taxon>
        <taxon>Ecdysozoa</taxon>
        <taxon>Nematoda</taxon>
        <taxon>Chromadorea</taxon>
        <taxon>Rhabditida</taxon>
        <taxon>Tylenchina</taxon>
        <taxon>Panagrolaimomorpha</taxon>
        <taxon>Strongyloidoidea</taxon>
        <taxon>Strongyloididae</taxon>
        <taxon>Strongyloides</taxon>
    </lineage>
</organism>
<dbReference type="PANTHER" id="PTHR12629:SF0">
    <property type="entry name" value="DIPHOSPHOINOSITOL-POLYPHOSPHATE DIPHOSPHATASE"/>
    <property type="match status" value="1"/>
</dbReference>
<proteinExistence type="predicted"/>
<dbReference type="GO" id="GO:0034432">
    <property type="term" value="F:bis(5'-adenosyl)-pentaphosphatase activity"/>
    <property type="evidence" value="ECO:0007669"/>
    <property type="project" value="TreeGrafter"/>
</dbReference>
<sequence>MVTGLELLASIKNPSNFVLPGGGIEKEEDAKEAALREVKEEAGVICEILWSIGEFKDDKNGMIVVGEGQDLGFH</sequence>
<protein>
    <submittedName>
        <fullName evidence="4">Nudix hydrolase domain-containing protein</fullName>
    </submittedName>
</protein>
<dbReference type="InterPro" id="IPR000086">
    <property type="entry name" value="NUDIX_hydrolase_dom"/>
</dbReference>
<dbReference type="PANTHER" id="PTHR12629">
    <property type="entry name" value="DIPHOSPHOINOSITOL POLYPHOSPHATE PHOSPHOHYDROLASE"/>
    <property type="match status" value="1"/>
</dbReference>
<evidence type="ECO:0000256" key="1">
    <source>
        <dbReference type="ARBA" id="ARBA00022723"/>
    </source>
</evidence>
<dbReference type="GO" id="GO:0005634">
    <property type="term" value="C:nucleus"/>
    <property type="evidence" value="ECO:0007669"/>
    <property type="project" value="TreeGrafter"/>
</dbReference>
<dbReference type="GO" id="GO:0000298">
    <property type="term" value="F:endopolyphosphatase activity"/>
    <property type="evidence" value="ECO:0007669"/>
    <property type="project" value="TreeGrafter"/>
</dbReference>
<dbReference type="GO" id="GO:0008486">
    <property type="term" value="F:diphosphoinositol-polyphosphate diphosphatase activity"/>
    <property type="evidence" value="ECO:0007669"/>
    <property type="project" value="TreeGrafter"/>
</dbReference>
<reference evidence="4" key="1">
    <citation type="submission" date="2015-08" db="UniProtKB">
        <authorList>
            <consortium name="WormBaseParasite"/>
        </authorList>
    </citation>
    <scope>IDENTIFICATION</scope>
</reference>
<dbReference type="InterPro" id="IPR015797">
    <property type="entry name" value="NUDIX_hydrolase-like_dom_sf"/>
</dbReference>
<dbReference type="GO" id="GO:1901907">
    <property type="term" value="P:diadenosine pentaphosphate catabolic process"/>
    <property type="evidence" value="ECO:0007669"/>
    <property type="project" value="TreeGrafter"/>
</dbReference>
<dbReference type="GO" id="GO:1901911">
    <property type="term" value="P:adenosine 5'-(hexahydrogen pentaphosphate) catabolic process"/>
    <property type="evidence" value="ECO:0007669"/>
    <property type="project" value="TreeGrafter"/>
</dbReference>
<dbReference type="InterPro" id="IPR020084">
    <property type="entry name" value="NUDIX_hydrolase_CS"/>
</dbReference>
<dbReference type="GO" id="GO:0071543">
    <property type="term" value="P:diphosphoinositol polyphosphate metabolic process"/>
    <property type="evidence" value="ECO:0007669"/>
    <property type="project" value="TreeGrafter"/>
</dbReference>
<dbReference type="Gene3D" id="3.90.79.10">
    <property type="entry name" value="Nucleoside Triphosphate Pyrophosphohydrolase"/>
    <property type="match status" value="1"/>
</dbReference>
<dbReference type="SUPFAM" id="SSF55811">
    <property type="entry name" value="Nudix"/>
    <property type="match status" value="1"/>
</dbReference>
<keyword evidence="2" id="KW-0378">Hydrolase</keyword>
<dbReference type="AlphaFoldDB" id="A0A0K0E455"/>
<keyword evidence="1" id="KW-0479">Metal-binding</keyword>
<dbReference type="STRING" id="6248.A0A0K0E455"/>
<name>A0A0K0E455_STRER</name>
<dbReference type="Pfam" id="PF00293">
    <property type="entry name" value="NUDIX"/>
    <property type="match status" value="1"/>
</dbReference>
<dbReference type="GO" id="GO:0034431">
    <property type="term" value="F:bis(5'-adenosyl)-hexaphosphatase activity"/>
    <property type="evidence" value="ECO:0007669"/>
    <property type="project" value="TreeGrafter"/>
</dbReference>